<comment type="similarity">
    <text evidence="9">Belongs to the glycosyltransferase 2 family. CrtQ subfamily.</text>
</comment>
<dbReference type="CDD" id="cd02522">
    <property type="entry name" value="GT_2_like_a"/>
    <property type="match status" value="1"/>
</dbReference>
<evidence type="ECO:0000256" key="6">
    <source>
        <dbReference type="ARBA" id="ARBA00023136"/>
    </source>
</evidence>
<keyword evidence="3" id="KW-0328">Glycosyltransferase</keyword>
<dbReference type="GO" id="GO:0016757">
    <property type="term" value="F:glycosyltransferase activity"/>
    <property type="evidence" value="ECO:0007669"/>
    <property type="project" value="UniProtKB-KW"/>
</dbReference>
<dbReference type="InterPro" id="IPR029044">
    <property type="entry name" value="Nucleotide-diphossugar_trans"/>
</dbReference>
<evidence type="ECO:0000313" key="13">
    <source>
        <dbReference type="Proteomes" id="UP000724672"/>
    </source>
</evidence>
<keyword evidence="2" id="KW-1003">Cell membrane</keyword>
<dbReference type="Pfam" id="PF00535">
    <property type="entry name" value="Glycos_transf_2"/>
    <property type="match status" value="1"/>
</dbReference>
<feature type="domain" description="Glycosyltransferase 2-like" evidence="11">
    <location>
        <begin position="3"/>
        <end position="140"/>
    </location>
</feature>
<dbReference type="Proteomes" id="UP000724672">
    <property type="component" value="Unassembled WGS sequence"/>
</dbReference>
<comment type="function">
    <text evidence="7">Catalyzes the glycosylation of 4,4'-diaponeurosporenoate, i.e. the esterification of glucose at the C1'' position with the carboxyl group of 4,4'-diaponeurosporenic acid, to form glycosyl-4,4'-diaponeurosporenoate. This is a step in the biosynthesis of staphyloxanthin, an orange pigment present in most staphylococci strains.</text>
</comment>
<dbReference type="NCBIfam" id="TIGR04283">
    <property type="entry name" value="glyco_like_mftF"/>
    <property type="match status" value="1"/>
</dbReference>
<dbReference type="PANTHER" id="PTHR43646:SF2">
    <property type="entry name" value="GLYCOSYLTRANSFERASE 2-LIKE DOMAIN-CONTAINING PROTEIN"/>
    <property type="match status" value="1"/>
</dbReference>
<evidence type="ECO:0000313" key="12">
    <source>
        <dbReference type="EMBL" id="MBS4538041.1"/>
    </source>
</evidence>
<dbReference type="GO" id="GO:0016117">
    <property type="term" value="P:carotenoid biosynthetic process"/>
    <property type="evidence" value="ECO:0007669"/>
    <property type="project" value="UniProtKB-KW"/>
</dbReference>
<keyword evidence="6" id="KW-0472">Membrane</keyword>
<evidence type="ECO:0000256" key="10">
    <source>
        <dbReference type="ARBA" id="ARBA00040345"/>
    </source>
</evidence>
<evidence type="ECO:0000256" key="9">
    <source>
        <dbReference type="ARBA" id="ARBA00038120"/>
    </source>
</evidence>
<evidence type="ECO:0000256" key="7">
    <source>
        <dbReference type="ARBA" id="ARBA00037281"/>
    </source>
</evidence>
<evidence type="ECO:0000259" key="11">
    <source>
        <dbReference type="Pfam" id="PF00535"/>
    </source>
</evidence>
<evidence type="ECO:0000256" key="5">
    <source>
        <dbReference type="ARBA" id="ARBA00022746"/>
    </source>
</evidence>
<organism evidence="12 13">
    <name type="scientific">Anaeromonas frigoriresistens</name>
    <dbReference type="NCBI Taxonomy" id="2683708"/>
    <lineage>
        <taxon>Bacteria</taxon>
        <taxon>Bacillati</taxon>
        <taxon>Bacillota</taxon>
        <taxon>Tissierellia</taxon>
        <taxon>Tissierellales</taxon>
        <taxon>Thermohalobacteraceae</taxon>
        <taxon>Anaeromonas</taxon>
    </lineage>
</organism>
<evidence type="ECO:0000256" key="8">
    <source>
        <dbReference type="ARBA" id="ARBA00037904"/>
    </source>
</evidence>
<dbReference type="PANTHER" id="PTHR43646">
    <property type="entry name" value="GLYCOSYLTRANSFERASE"/>
    <property type="match status" value="1"/>
</dbReference>
<comment type="pathway">
    <text evidence="8">Carotenoid biosynthesis; staphyloxanthin biosynthesis; staphyloxanthin from farnesyl diphosphate: step 4/5.</text>
</comment>
<keyword evidence="5" id="KW-0125">Carotenoid biosynthesis</keyword>
<accession>A0A942Z624</accession>
<dbReference type="GO" id="GO:0005886">
    <property type="term" value="C:plasma membrane"/>
    <property type="evidence" value="ECO:0007669"/>
    <property type="project" value="UniProtKB-SubCell"/>
</dbReference>
<name>A0A942Z624_9FIRM</name>
<keyword evidence="4" id="KW-0808">Transferase</keyword>
<sequence length="224" mass="25474">MISIIVPVLNEEKTIGKTIDKLNNLQGEKEIIIVDGGSSDKTVDMALELATVIESPKGRAKQMNAGAQKAKGDILWFVHSDSLPGEQSLEEINKAIKEGYKGGGFSLYFYDDNSFFMKYVSYTSNLRAKYLKVYFGDQGMFITKDLFNKLDGFKEMALMEDWELSKRISKETNMKLIDIPLGTSARRFNKGGKLKVHLFMHKLKMLYILGVADEKLEKMYREAR</sequence>
<dbReference type="AlphaFoldDB" id="A0A942Z624"/>
<comment type="caution">
    <text evidence="12">The sequence shown here is derived from an EMBL/GenBank/DDBJ whole genome shotgun (WGS) entry which is preliminary data.</text>
</comment>
<evidence type="ECO:0000256" key="1">
    <source>
        <dbReference type="ARBA" id="ARBA00004236"/>
    </source>
</evidence>
<proteinExistence type="inferred from homology"/>
<evidence type="ECO:0000256" key="2">
    <source>
        <dbReference type="ARBA" id="ARBA00022475"/>
    </source>
</evidence>
<dbReference type="EMBL" id="WSFT01000028">
    <property type="protein sequence ID" value="MBS4538041.1"/>
    <property type="molecule type" value="Genomic_DNA"/>
</dbReference>
<dbReference type="SUPFAM" id="SSF53448">
    <property type="entry name" value="Nucleotide-diphospho-sugar transferases"/>
    <property type="match status" value="1"/>
</dbReference>
<comment type="subcellular location">
    <subcellularLocation>
        <location evidence="1">Cell membrane</location>
    </subcellularLocation>
</comment>
<gene>
    <name evidence="12" type="ORF">GOQ27_06180</name>
</gene>
<keyword evidence="13" id="KW-1185">Reference proteome</keyword>
<dbReference type="InterPro" id="IPR001173">
    <property type="entry name" value="Glyco_trans_2-like"/>
</dbReference>
<protein>
    <recommendedName>
        <fullName evidence="10">4,4'-diaponeurosporenoate glycosyltransferase</fullName>
    </recommendedName>
</protein>
<evidence type="ECO:0000256" key="3">
    <source>
        <dbReference type="ARBA" id="ARBA00022676"/>
    </source>
</evidence>
<dbReference type="RefSeq" id="WP_203365967.1">
    <property type="nucleotide sequence ID" value="NZ_WSFT01000028.1"/>
</dbReference>
<evidence type="ECO:0000256" key="4">
    <source>
        <dbReference type="ARBA" id="ARBA00022679"/>
    </source>
</evidence>
<reference evidence="12" key="1">
    <citation type="submission" date="2019-12" db="EMBL/GenBank/DDBJ databases">
        <title>Clostridiaceae gen. nov. sp. nov., isolated from sediment in Xinjiang, China.</title>
        <authorList>
            <person name="Zhang R."/>
        </authorList>
    </citation>
    <scope>NUCLEOTIDE SEQUENCE</scope>
    <source>
        <strain evidence="12">D2Q-11</strain>
    </source>
</reference>
<dbReference type="InterPro" id="IPR026461">
    <property type="entry name" value="Trfase_2_rSAM/seldom_assoc"/>
</dbReference>
<dbReference type="Gene3D" id="3.90.550.10">
    <property type="entry name" value="Spore Coat Polysaccharide Biosynthesis Protein SpsA, Chain A"/>
    <property type="match status" value="1"/>
</dbReference>